<feature type="compositionally biased region" description="Basic and acidic residues" evidence="1">
    <location>
        <begin position="17"/>
        <end position="26"/>
    </location>
</feature>
<dbReference type="EMBL" id="JAOYFB010000036">
    <property type="protein sequence ID" value="KAK4021329.1"/>
    <property type="molecule type" value="Genomic_DNA"/>
</dbReference>
<feature type="region of interest" description="Disordered" evidence="1">
    <location>
        <begin position="1"/>
        <end position="71"/>
    </location>
</feature>
<comment type="caution">
    <text evidence="2">The sequence shown here is derived from an EMBL/GenBank/DDBJ whole genome shotgun (WGS) entry which is preliminary data.</text>
</comment>
<accession>A0ABR0A8F3</accession>
<sequence>MAQTVPHPAQTQTDTRTQGRQEEIMDHTISILHQRKQPTHPSTHSGRRSAGHQMGGRQFNTVGKQDGKIVGRAQPVGGSLFAKVQAKDKIKTGKGRGIASGNNLQ</sequence>
<keyword evidence="3" id="KW-1185">Reference proteome</keyword>
<reference evidence="2 3" key="1">
    <citation type="journal article" date="2023" name="Nucleic Acids Res.">
        <title>The hologenome of Daphnia magna reveals possible DNA methylation and microbiome-mediated evolution of the host genome.</title>
        <authorList>
            <person name="Chaturvedi A."/>
            <person name="Li X."/>
            <person name="Dhandapani V."/>
            <person name="Marshall H."/>
            <person name="Kissane S."/>
            <person name="Cuenca-Cambronero M."/>
            <person name="Asole G."/>
            <person name="Calvet F."/>
            <person name="Ruiz-Romero M."/>
            <person name="Marangio P."/>
            <person name="Guigo R."/>
            <person name="Rago D."/>
            <person name="Mirbahai L."/>
            <person name="Eastwood N."/>
            <person name="Colbourne J.K."/>
            <person name="Zhou J."/>
            <person name="Mallon E."/>
            <person name="Orsini L."/>
        </authorList>
    </citation>
    <scope>NUCLEOTIDE SEQUENCE [LARGE SCALE GENOMIC DNA]</scope>
    <source>
        <strain evidence="2">LRV0_1</strain>
    </source>
</reference>
<organism evidence="2 3">
    <name type="scientific">Daphnia magna</name>
    <dbReference type="NCBI Taxonomy" id="35525"/>
    <lineage>
        <taxon>Eukaryota</taxon>
        <taxon>Metazoa</taxon>
        <taxon>Ecdysozoa</taxon>
        <taxon>Arthropoda</taxon>
        <taxon>Crustacea</taxon>
        <taxon>Branchiopoda</taxon>
        <taxon>Diplostraca</taxon>
        <taxon>Cladocera</taxon>
        <taxon>Anomopoda</taxon>
        <taxon>Daphniidae</taxon>
        <taxon>Daphnia</taxon>
    </lineage>
</organism>
<evidence type="ECO:0000313" key="2">
    <source>
        <dbReference type="EMBL" id="KAK4021329.1"/>
    </source>
</evidence>
<gene>
    <name evidence="2" type="ORF">OUZ56_003246</name>
</gene>
<dbReference type="Proteomes" id="UP001234178">
    <property type="component" value="Unassembled WGS sequence"/>
</dbReference>
<name>A0ABR0A8F3_9CRUS</name>
<evidence type="ECO:0000313" key="3">
    <source>
        <dbReference type="Proteomes" id="UP001234178"/>
    </source>
</evidence>
<protein>
    <submittedName>
        <fullName evidence="2">Uncharacterized protein</fullName>
    </submittedName>
</protein>
<evidence type="ECO:0000256" key="1">
    <source>
        <dbReference type="SAM" id="MobiDB-lite"/>
    </source>
</evidence>
<proteinExistence type="predicted"/>